<dbReference type="GO" id="GO:0008270">
    <property type="term" value="F:zinc ion binding"/>
    <property type="evidence" value="ECO:0007669"/>
    <property type="project" value="UniProtKB-KW"/>
</dbReference>
<evidence type="ECO:0000256" key="3">
    <source>
        <dbReference type="ARBA" id="ARBA00022771"/>
    </source>
</evidence>
<dbReference type="PANTHER" id="PTHR22770:SF47">
    <property type="entry name" value="E3 UBIQUITIN-PROTEIN LIGASE RNF216"/>
    <property type="match status" value="1"/>
</dbReference>
<keyword evidence="2" id="KW-0479">Metal-binding</keyword>
<dbReference type="InterPro" id="IPR051628">
    <property type="entry name" value="LUBAC_E3_Ligases"/>
</dbReference>
<gene>
    <name evidence="8" type="primary">LOC116546385</name>
    <name evidence="9" type="synonym">LOC116546387</name>
</gene>
<dbReference type="RefSeq" id="XP_032128549.1">
    <property type="nucleotide sequence ID" value="XM_032272658.1"/>
</dbReference>
<dbReference type="PANTHER" id="PTHR22770">
    <property type="entry name" value="UBIQUITIN CONJUGATING ENZYME 7 INTERACTING PROTEIN-RELATED"/>
    <property type="match status" value="1"/>
</dbReference>
<evidence type="ECO:0000313" key="8">
    <source>
        <dbReference type="RefSeq" id="XP_032128545.1"/>
    </source>
</evidence>
<dbReference type="Proteomes" id="UP000504640">
    <property type="component" value="Unplaced"/>
</dbReference>
<evidence type="ECO:0000313" key="9">
    <source>
        <dbReference type="RefSeq" id="XP_032128549.1"/>
    </source>
</evidence>
<keyword evidence="4" id="KW-0833">Ubl conjugation pathway</keyword>
<name>A0A6J3HES1_SAPAP</name>
<dbReference type="AlphaFoldDB" id="A0A6J3HES1"/>
<proteinExistence type="predicted"/>
<dbReference type="Pfam" id="PF26112">
    <property type="entry name" value="UBA_RNF216"/>
    <property type="match status" value="1"/>
</dbReference>
<feature type="domain" description="E3 ubiquitin-protein ligase RNF216 UBA" evidence="6">
    <location>
        <begin position="1"/>
        <end position="113"/>
    </location>
</feature>
<keyword evidence="5" id="KW-0862">Zinc</keyword>
<organism evidence="7 8">
    <name type="scientific">Sapajus apella</name>
    <name type="common">Brown-capped capuchin</name>
    <name type="synonym">Cebus apella</name>
    <dbReference type="NCBI Taxonomy" id="9515"/>
    <lineage>
        <taxon>Eukaryota</taxon>
        <taxon>Metazoa</taxon>
        <taxon>Chordata</taxon>
        <taxon>Craniata</taxon>
        <taxon>Vertebrata</taxon>
        <taxon>Euteleostomi</taxon>
        <taxon>Mammalia</taxon>
        <taxon>Eutheria</taxon>
        <taxon>Euarchontoglires</taxon>
        <taxon>Primates</taxon>
        <taxon>Haplorrhini</taxon>
        <taxon>Platyrrhini</taxon>
        <taxon>Cebidae</taxon>
        <taxon>Cebinae</taxon>
        <taxon>Sapajus</taxon>
    </lineage>
</organism>
<comment type="pathway">
    <text evidence="1">Protein modification; protein ubiquitination.</text>
</comment>
<dbReference type="InterPro" id="IPR058758">
    <property type="entry name" value="UBA_RNF216"/>
</dbReference>
<dbReference type="GeneID" id="116546385"/>
<keyword evidence="3" id="KW-0863">Zinc-finger</keyword>
<reference evidence="8 9" key="1">
    <citation type="submission" date="2025-04" db="UniProtKB">
        <authorList>
            <consortium name="RefSeq"/>
        </authorList>
    </citation>
    <scope>IDENTIFICATION</scope>
    <source>
        <tissue evidence="8 9">Blood</tissue>
    </source>
</reference>
<evidence type="ECO:0000256" key="1">
    <source>
        <dbReference type="ARBA" id="ARBA00004906"/>
    </source>
</evidence>
<accession>A0A6J3HES1</accession>
<dbReference type="RefSeq" id="XP_032128545.1">
    <property type="nucleotide sequence ID" value="XM_032272654.1"/>
</dbReference>
<sequence length="149" mass="17616">MADFKMLSSQDIKWALHELKGHYAITRKAFSDAIKKWQELSPETSGKRKKRKEMNQYSYIDFKFEQGDIKIEKRMFFLENKRRHCRSYDRRALLPAVQQEQEFYEQKIKEMAEVGRCALVLGCVSGVLVCSQSLVSTKLSFKISLFFRE</sequence>
<evidence type="ECO:0000313" key="7">
    <source>
        <dbReference type="Proteomes" id="UP000504640"/>
    </source>
</evidence>
<evidence type="ECO:0000259" key="6">
    <source>
        <dbReference type="Pfam" id="PF26112"/>
    </source>
</evidence>
<evidence type="ECO:0000256" key="2">
    <source>
        <dbReference type="ARBA" id="ARBA00022723"/>
    </source>
</evidence>
<evidence type="ECO:0000256" key="4">
    <source>
        <dbReference type="ARBA" id="ARBA00022786"/>
    </source>
</evidence>
<protein>
    <submittedName>
        <fullName evidence="8 9">E3 ubiquitin-protein ligase RNF216-like isoform X1</fullName>
    </submittedName>
</protein>
<evidence type="ECO:0000256" key="5">
    <source>
        <dbReference type="ARBA" id="ARBA00022833"/>
    </source>
</evidence>
<keyword evidence="7" id="KW-1185">Reference proteome</keyword>